<feature type="domain" description="UspA" evidence="5">
    <location>
        <begin position="4"/>
        <end position="145"/>
    </location>
</feature>
<evidence type="ECO:0000256" key="4">
    <source>
        <dbReference type="ARBA" id="ARBA00037131"/>
    </source>
</evidence>
<gene>
    <name evidence="6" type="ORF">J0A66_15580</name>
</gene>
<comment type="subcellular location">
    <subcellularLocation>
        <location evidence="1">Cytoplasm</location>
    </subcellularLocation>
</comment>
<comment type="function">
    <text evidence="4">Required for resistance to DNA-damaging agents.</text>
</comment>
<comment type="caution">
    <text evidence="6">The sequence shown here is derived from an EMBL/GenBank/DDBJ whole genome shotgun (WGS) entry which is preliminary data.</text>
</comment>
<keyword evidence="7" id="KW-1185">Reference proteome</keyword>
<evidence type="ECO:0000313" key="7">
    <source>
        <dbReference type="Proteomes" id="UP000664654"/>
    </source>
</evidence>
<sequence length="318" mass="35413">MLNYKHILFLSDPEQNQDACLLNLKRLHEATGATITLLQVLRPPTVIEWLTEQQHGVAEIRQKLETASRQDLQLLAGELERQGATVYTRVKFGKAYQQAIELVEKEHIDLLLVNGQGAHGLQDRLFGSTAMHLIRKCPCAVLAVKPHHRVPPSKLLAAVDINPSEGFESSRRSLNPAILQTAQYYAGLTGARMQVIQAWQLENEGYLQVRGGLDTEVLDRMRRELKREYQSRLKHFCDEYLDPPAPESALHVVHGIAASVIAELVEQQQIDLLVMGTVSREGLVGVLIGNTAEELLQTVDCSVLVIKPKGFKSPLSAN</sequence>
<protein>
    <submittedName>
        <fullName evidence="6">Universal stress protein</fullName>
    </submittedName>
</protein>
<reference evidence="6" key="1">
    <citation type="submission" date="2021-03" db="EMBL/GenBank/DDBJ databases">
        <title>novel species isolated from a fishpond in China.</title>
        <authorList>
            <person name="Lu H."/>
            <person name="Cai Z."/>
        </authorList>
    </citation>
    <scope>NUCLEOTIDE SEQUENCE</scope>
    <source>
        <strain evidence="6">JCM 30855</strain>
    </source>
</reference>
<feature type="domain" description="UspA" evidence="5">
    <location>
        <begin position="179"/>
        <end position="307"/>
    </location>
</feature>
<evidence type="ECO:0000259" key="5">
    <source>
        <dbReference type="Pfam" id="PF00582"/>
    </source>
</evidence>
<dbReference type="InterPro" id="IPR006016">
    <property type="entry name" value="UspA"/>
</dbReference>
<proteinExistence type="inferred from homology"/>
<dbReference type="AlphaFoldDB" id="A0A939DRL0"/>
<accession>A0A939DRL0</accession>
<dbReference type="GO" id="GO:0005737">
    <property type="term" value="C:cytoplasm"/>
    <property type="evidence" value="ECO:0007669"/>
    <property type="project" value="UniProtKB-SubCell"/>
</dbReference>
<dbReference type="PANTHER" id="PTHR47892">
    <property type="entry name" value="UNIVERSAL STRESS PROTEIN E"/>
    <property type="match status" value="1"/>
</dbReference>
<dbReference type="PRINTS" id="PR01438">
    <property type="entry name" value="UNVRSLSTRESS"/>
</dbReference>
<dbReference type="Pfam" id="PF00582">
    <property type="entry name" value="Usp"/>
    <property type="match status" value="2"/>
</dbReference>
<evidence type="ECO:0000313" key="6">
    <source>
        <dbReference type="EMBL" id="MBN7826656.1"/>
    </source>
</evidence>
<dbReference type="Gene3D" id="3.40.50.12370">
    <property type="match status" value="1"/>
</dbReference>
<dbReference type="SUPFAM" id="SSF52402">
    <property type="entry name" value="Adenine nucleotide alpha hydrolases-like"/>
    <property type="match status" value="2"/>
</dbReference>
<evidence type="ECO:0000256" key="3">
    <source>
        <dbReference type="ARBA" id="ARBA00022490"/>
    </source>
</evidence>
<keyword evidence="3" id="KW-0963">Cytoplasm</keyword>
<dbReference type="RefSeq" id="WP_206574763.1">
    <property type="nucleotide sequence ID" value="NZ_JAFKCV010000009.1"/>
</dbReference>
<comment type="similarity">
    <text evidence="2">Belongs to the universal stress protein A family.</text>
</comment>
<name>A0A939DRL0_9ALTE</name>
<dbReference type="PANTHER" id="PTHR47892:SF1">
    <property type="entry name" value="UNIVERSAL STRESS PROTEIN E"/>
    <property type="match status" value="1"/>
</dbReference>
<organism evidence="6 7">
    <name type="scientific">Bowmanella dokdonensis</name>
    <dbReference type="NCBI Taxonomy" id="751969"/>
    <lineage>
        <taxon>Bacteria</taxon>
        <taxon>Pseudomonadati</taxon>
        <taxon>Pseudomonadota</taxon>
        <taxon>Gammaproteobacteria</taxon>
        <taxon>Alteromonadales</taxon>
        <taxon>Alteromonadaceae</taxon>
        <taxon>Bowmanella</taxon>
    </lineage>
</organism>
<evidence type="ECO:0000256" key="2">
    <source>
        <dbReference type="ARBA" id="ARBA00008791"/>
    </source>
</evidence>
<dbReference type="EMBL" id="JAFKCV010000009">
    <property type="protein sequence ID" value="MBN7826656.1"/>
    <property type="molecule type" value="Genomic_DNA"/>
</dbReference>
<dbReference type="Proteomes" id="UP000664654">
    <property type="component" value="Unassembled WGS sequence"/>
</dbReference>
<evidence type="ECO:0000256" key="1">
    <source>
        <dbReference type="ARBA" id="ARBA00004496"/>
    </source>
</evidence>
<dbReference type="InterPro" id="IPR006015">
    <property type="entry name" value="Universal_stress_UspA"/>
</dbReference>
<dbReference type="CDD" id="cd00293">
    <property type="entry name" value="USP-like"/>
    <property type="match status" value="1"/>
</dbReference>